<protein>
    <submittedName>
        <fullName evidence="2">Uncharacterized protein</fullName>
    </submittedName>
</protein>
<keyword evidence="3" id="KW-1185">Reference proteome</keyword>
<reference evidence="2" key="1">
    <citation type="journal article" date="2023" name="G3 (Bethesda)">
        <title>A reference genome for the long-term kleptoplast-retaining sea slug Elysia crispata morphotype clarki.</title>
        <authorList>
            <person name="Eastman K.E."/>
            <person name="Pendleton A.L."/>
            <person name="Shaikh M.A."/>
            <person name="Suttiyut T."/>
            <person name="Ogas R."/>
            <person name="Tomko P."/>
            <person name="Gavelis G."/>
            <person name="Widhalm J.R."/>
            <person name="Wisecaver J.H."/>
        </authorList>
    </citation>
    <scope>NUCLEOTIDE SEQUENCE</scope>
    <source>
        <strain evidence="2">ECLA1</strain>
    </source>
</reference>
<accession>A0AAE0ZE32</accession>
<comment type="caution">
    <text evidence="2">The sequence shown here is derived from an EMBL/GenBank/DDBJ whole genome shotgun (WGS) entry which is preliminary data.</text>
</comment>
<organism evidence="2 3">
    <name type="scientific">Elysia crispata</name>
    <name type="common">lettuce slug</name>
    <dbReference type="NCBI Taxonomy" id="231223"/>
    <lineage>
        <taxon>Eukaryota</taxon>
        <taxon>Metazoa</taxon>
        <taxon>Spiralia</taxon>
        <taxon>Lophotrochozoa</taxon>
        <taxon>Mollusca</taxon>
        <taxon>Gastropoda</taxon>
        <taxon>Heterobranchia</taxon>
        <taxon>Euthyneura</taxon>
        <taxon>Panpulmonata</taxon>
        <taxon>Sacoglossa</taxon>
        <taxon>Placobranchoidea</taxon>
        <taxon>Plakobranchidae</taxon>
        <taxon>Elysia</taxon>
    </lineage>
</organism>
<evidence type="ECO:0000256" key="1">
    <source>
        <dbReference type="SAM" id="MobiDB-lite"/>
    </source>
</evidence>
<evidence type="ECO:0000313" key="2">
    <source>
        <dbReference type="EMBL" id="KAK3767583.1"/>
    </source>
</evidence>
<evidence type="ECO:0000313" key="3">
    <source>
        <dbReference type="Proteomes" id="UP001283361"/>
    </source>
</evidence>
<dbReference type="Proteomes" id="UP001283361">
    <property type="component" value="Unassembled WGS sequence"/>
</dbReference>
<gene>
    <name evidence="2" type="ORF">RRG08_003844</name>
</gene>
<feature type="compositionally biased region" description="Polar residues" evidence="1">
    <location>
        <begin position="87"/>
        <end position="97"/>
    </location>
</feature>
<proteinExistence type="predicted"/>
<feature type="region of interest" description="Disordered" evidence="1">
    <location>
        <begin position="67"/>
        <end position="97"/>
    </location>
</feature>
<dbReference type="EMBL" id="JAWDGP010004135">
    <property type="protein sequence ID" value="KAK3767583.1"/>
    <property type="molecule type" value="Genomic_DNA"/>
</dbReference>
<dbReference type="AlphaFoldDB" id="A0AAE0ZE32"/>
<name>A0AAE0ZE32_9GAST</name>
<sequence>MTLSCSYPSNAQVSLGVCLARPQINGDPHVVKRGDQGLKCIVHAQRHGSTVQCALCDGKTRSPQGHVPATYYNLYSNPRSRRRPPSETLSTVRTTMF</sequence>